<feature type="transmembrane region" description="Helical" evidence="2">
    <location>
        <begin position="80"/>
        <end position="98"/>
    </location>
</feature>
<dbReference type="AlphaFoldDB" id="A0AAU7JUP8"/>
<organism evidence="3">
    <name type="scientific">Pedococcus sp. KACC 23699</name>
    <dbReference type="NCBI Taxonomy" id="3149228"/>
    <lineage>
        <taxon>Bacteria</taxon>
        <taxon>Bacillati</taxon>
        <taxon>Actinomycetota</taxon>
        <taxon>Actinomycetes</taxon>
        <taxon>Micrococcales</taxon>
        <taxon>Intrasporangiaceae</taxon>
        <taxon>Pedococcus</taxon>
    </lineage>
</organism>
<gene>
    <name evidence="3" type="ORF">ABEG17_01200</name>
</gene>
<keyword evidence="2" id="KW-1133">Transmembrane helix</keyword>
<proteinExistence type="predicted"/>
<evidence type="ECO:0000256" key="1">
    <source>
        <dbReference type="SAM" id="MobiDB-lite"/>
    </source>
</evidence>
<feature type="transmembrane region" description="Helical" evidence="2">
    <location>
        <begin position="235"/>
        <end position="257"/>
    </location>
</feature>
<accession>A0AAU7JUP8</accession>
<feature type="compositionally biased region" description="Low complexity" evidence="1">
    <location>
        <begin position="11"/>
        <end position="31"/>
    </location>
</feature>
<keyword evidence="2" id="KW-0812">Transmembrane</keyword>
<sequence length="278" mass="29411">MSEPVPPQTTRPSAPARSSDSAARGPRSAADVGAEVGAEGGRGLGWWARLLLVLAFEAVSALAVWWALNPDASSSTANPGTVPTFLAVVAVILFVLVGVQVTSKVPLWTVALAVLLVVPALVAGERAADGLALLSADRVPGGNVSDVQTLTNGMHRAKVALEDGRSVTVYSSIKGKRGTFYQSNRAKNFNKAFLQLETRPFKEVTGDEDVVVGGPTYARLVTGDALSPADRTRNWVWLGVATLLWLPIQAGAISALVRRRGWWQRLGDKEPADEVLPG</sequence>
<feature type="transmembrane region" description="Helical" evidence="2">
    <location>
        <begin position="50"/>
        <end position="68"/>
    </location>
</feature>
<dbReference type="RefSeq" id="WP_406831428.1">
    <property type="nucleotide sequence ID" value="NZ_CP157483.1"/>
</dbReference>
<evidence type="ECO:0000313" key="3">
    <source>
        <dbReference type="EMBL" id="XBO43975.1"/>
    </source>
</evidence>
<protein>
    <submittedName>
        <fullName evidence="3">Uncharacterized protein</fullName>
    </submittedName>
</protein>
<evidence type="ECO:0000256" key="2">
    <source>
        <dbReference type="SAM" id="Phobius"/>
    </source>
</evidence>
<dbReference type="EMBL" id="CP157483">
    <property type="protein sequence ID" value="XBO43975.1"/>
    <property type="molecule type" value="Genomic_DNA"/>
</dbReference>
<keyword evidence="2" id="KW-0472">Membrane</keyword>
<feature type="transmembrane region" description="Helical" evidence="2">
    <location>
        <begin position="105"/>
        <end position="124"/>
    </location>
</feature>
<feature type="region of interest" description="Disordered" evidence="1">
    <location>
        <begin position="1"/>
        <end position="31"/>
    </location>
</feature>
<reference evidence="3" key="1">
    <citation type="submission" date="2024-05" db="EMBL/GenBank/DDBJ databases">
        <authorList>
            <person name="Kim S."/>
            <person name="Heo J."/>
            <person name="Choi H."/>
            <person name="Choi Y."/>
            <person name="Kwon S.-W."/>
            <person name="Kim Y."/>
        </authorList>
    </citation>
    <scope>NUCLEOTIDE SEQUENCE</scope>
    <source>
        <strain evidence="3">KACC 23699</strain>
    </source>
</reference>
<name>A0AAU7JUP8_9MICO</name>